<keyword evidence="5 8" id="KW-0472">Membrane</keyword>
<protein>
    <submittedName>
        <fullName evidence="10">CSON014409 protein</fullName>
    </submittedName>
</protein>
<dbReference type="FunFam" id="2.60.120.260:FF:000009">
    <property type="entry name" value="SUN domain-containing protein 1 isoform X1"/>
    <property type="match status" value="1"/>
</dbReference>
<dbReference type="PANTHER" id="PTHR12911">
    <property type="entry name" value="SAD1/UNC-84-LIKE PROTEIN-RELATED"/>
    <property type="match status" value="1"/>
</dbReference>
<proteinExistence type="predicted"/>
<dbReference type="Gene3D" id="2.60.120.260">
    <property type="entry name" value="Galactose-binding domain-like"/>
    <property type="match status" value="1"/>
</dbReference>
<feature type="region of interest" description="Disordered" evidence="7">
    <location>
        <begin position="17"/>
        <end position="66"/>
    </location>
</feature>
<evidence type="ECO:0000256" key="8">
    <source>
        <dbReference type="SAM" id="Phobius"/>
    </source>
</evidence>
<evidence type="ECO:0000256" key="3">
    <source>
        <dbReference type="ARBA" id="ARBA00022989"/>
    </source>
</evidence>
<keyword evidence="4 6" id="KW-0175">Coiled coil</keyword>
<evidence type="ECO:0000256" key="1">
    <source>
        <dbReference type="ARBA" id="ARBA00004370"/>
    </source>
</evidence>
<dbReference type="Pfam" id="PF07738">
    <property type="entry name" value="Sad1_UNC"/>
    <property type="match status" value="1"/>
</dbReference>
<evidence type="ECO:0000256" key="5">
    <source>
        <dbReference type="ARBA" id="ARBA00023136"/>
    </source>
</evidence>
<reference evidence="10" key="1">
    <citation type="submission" date="2018-07" db="EMBL/GenBank/DDBJ databases">
        <authorList>
            <person name="Quirk P.G."/>
            <person name="Krulwich T.A."/>
        </authorList>
    </citation>
    <scope>NUCLEOTIDE SEQUENCE</scope>
</reference>
<dbReference type="GO" id="GO:0043495">
    <property type="term" value="F:protein-membrane adaptor activity"/>
    <property type="evidence" value="ECO:0007669"/>
    <property type="project" value="TreeGrafter"/>
</dbReference>
<feature type="domain" description="SUN" evidence="9">
    <location>
        <begin position="818"/>
        <end position="980"/>
    </location>
</feature>
<dbReference type="VEuPathDB" id="VectorBase:CSON014409"/>
<evidence type="ECO:0000256" key="4">
    <source>
        <dbReference type="ARBA" id="ARBA00023054"/>
    </source>
</evidence>
<dbReference type="PROSITE" id="PS51469">
    <property type="entry name" value="SUN"/>
    <property type="match status" value="1"/>
</dbReference>
<dbReference type="OMA" id="YERWSLL"/>
<feature type="compositionally biased region" description="Low complexity" evidence="7">
    <location>
        <begin position="78"/>
        <end position="115"/>
    </location>
</feature>
<gene>
    <name evidence="10" type="primary">CSON014409</name>
</gene>
<feature type="region of interest" description="Disordered" evidence="7">
    <location>
        <begin position="78"/>
        <end position="127"/>
    </location>
</feature>
<evidence type="ECO:0000256" key="2">
    <source>
        <dbReference type="ARBA" id="ARBA00022692"/>
    </source>
</evidence>
<name>A0A336LL34_CULSO</name>
<keyword evidence="3 8" id="KW-1133">Transmembrane helix</keyword>
<feature type="coiled-coil region" evidence="6">
    <location>
        <begin position="670"/>
        <end position="697"/>
    </location>
</feature>
<feature type="transmembrane region" description="Helical" evidence="8">
    <location>
        <begin position="273"/>
        <end position="293"/>
    </location>
</feature>
<dbReference type="PANTHER" id="PTHR12911:SF8">
    <property type="entry name" value="KLAROID PROTEIN-RELATED"/>
    <property type="match status" value="1"/>
</dbReference>
<dbReference type="InterPro" id="IPR045119">
    <property type="entry name" value="SUN1-5"/>
</dbReference>
<evidence type="ECO:0000259" key="9">
    <source>
        <dbReference type="PROSITE" id="PS51469"/>
    </source>
</evidence>
<evidence type="ECO:0000256" key="6">
    <source>
        <dbReference type="SAM" id="Coils"/>
    </source>
</evidence>
<comment type="subcellular location">
    <subcellularLocation>
        <location evidence="1">Membrane</location>
    </subcellularLocation>
</comment>
<sequence length="981" mass="112633">MSQKQVETENIDFVGVETRSRSRSKTPSRVTDVVKDVAKNPSVDTIMEEIDTPSSQTRSTSRKVKQTVVVQESFVSSEEVVSSTTTNTNVITSTARKSSKKQQSQAASPKKLQSKLNTPRKSKEIKQNEENMLLETSIESIQLNNTTNGSPMINNFAYKEYKEAGEYWNKYPKTDYTYSELSPYRREIVPGQICMPNMSRKSLELHHDRVVTMIQKAPPEQESFIRKRYQSTKSMGASLQYDSGDELDYQNFENRKSVMSSSLVYRETVIRRVWTMITTVFTTIFVSPVKFVTRQFMSSDESFMYKTRTANDQGFVTRIFEYLSSALLNVLKRVYLIVSTILLWDTWMLMCRTTVKRNDRRRRFLVLLVFLLPLLLIGALYTSLTKEDASTYLNKIPASLPKFSTQPLVTYLSTAWTLPALPTHSLAWLSTFFKSSHRDPSHSTIKSALQGLDESSMNQILAHIDAYIDKIVTEKLNERQDNVKSSQDQQENIISTLLNDNRLLVFIKNIVKNEKIVQIQPYELTEADIERIVEKVKSHLSGYLNEMQVNMKNENEIEFEKKFGTLKSHMAQLRQNPSDVEPNMDFIIEKLLESSEFSNWLITYLSNWNKDALVVQETENKILRQEFDALKAALIKEMEELPGIRSKLDELKYNQDELKSEFSSSDAKIQANLDKILNELSSRLAKLESSQESYIDERIRKQLLLVFEYPDKNEGNTSLADLILWIKSIFITKDYLEARLNELNKNDDEKLKKEFDRLGASLLDEILIKVRNEMTSLNIEHSVSEIDESSIVRVVKSILAVYDADKTGLPDYALETAGGQVISTRCTQFYQRRTAQISIFGIPLWYQSSTPRIAITPSVHPGQCWAFTGFPGYLVIQLSRSIHVTGFTVEHIPKTLAPNGTIDSAPKDFVVMGLTHEFDKEPAHFGTYEYQSEGEPLQYFPVQNKTIVVPYEFVEMRIDSNHGNTNYTCLYRIRVHGIPLP</sequence>
<keyword evidence="2 8" id="KW-0812">Transmembrane</keyword>
<evidence type="ECO:0000313" key="10">
    <source>
        <dbReference type="EMBL" id="SSX17461.1"/>
    </source>
</evidence>
<dbReference type="EMBL" id="UFQT01000007">
    <property type="protein sequence ID" value="SSX17461.1"/>
    <property type="molecule type" value="Genomic_DNA"/>
</dbReference>
<accession>A0A336LL34</accession>
<evidence type="ECO:0000256" key="7">
    <source>
        <dbReference type="SAM" id="MobiDB-lite"/>
    </source>
</evidence>
<dbReference type="AlphaFoldDB" id="A0A336LL34"/>
<organism evidence="10">
    <name type="scientific">Culicoides sonorensis</name>
    <name type="common">Biting midge</name>
    <dbReference type="NCBI Taxonomy" id="179676"/>
    <lineage>
        <taxon>Eukaryota</taxon>
        <taxon>Metazoa</taxon>
        <taxon>Ecdysozoa</taxon>
        <taxon>Arthropoda</taxon>
        <taxon>Hexapoda</taxon>
        <taxon>Insecta</taxon>
        <taxon>Pterygota</taxon>
        <taxon>Neoptera</taxon>
        <taxon>Endopterygota</taxon>
        <taxon>Diptera</taxon>
        <taxon>Nematocera</taxon>
        <taxon>Chironomoidea</taxon>
        <taxon>Ceratopogonidae</taxon>
        <taxon>Ceratopogoninae</taxon>
        <taxon>Culicoides</taxon>
        <taxon>Monoculicoides</taxon>
    </lineage>
</organism>
<dbReference type="GO" id="GO:0034993">
    <property type="term" value="C:meiotic nuclear membrane microtubule tethering complex"/>
    <property type="evidence" value="ECO:0007669"/>
    <property type="project" value="TreeGrafter"/>
</dbReference>
<feature type="transmembrane region" description="Helical" evidence="8">
    <location>
        <begin position="364"/>
        <end position="384"/>
    </location>
</feature>
<dbReference type="InterPro" id="IPR012919">
    <property type="entry name" value="SUN_dom"/>
</dbReference>